<sequence length="113" mass="10933">MQACHKQQHHSCNTAISDSNAGLQSSSVAADLHSTPALGASLTIGHSTPALGASLTIGHSTPALGASLTIGHSTPALGASLTIGHSTPALGASLTIGGLSAQNIILACGKGCM</sequence>
<keyword evidence="2" id="KW-1185">Reference proteome</keyword>
<dbReference type="Proteomes" id="UP001266305">
    <property type="component" value="Unassembled WGS sequence"/>
</dbReference>
<evidence type="ECO:0000313" key="2">
    <source>
        <dbReference type="Proteomes" id="UP001266305"/>
    </source>
</evidence>
<gene>
    <name evidence="1" type="ORF">P7K49_001089</name>
</gene>
<organism evidence="1 2">
    <name type="scientific">Saguinus oedipus</name>
    <name type="common">Cotton-top tamarin</name>
    <name type="synonym">Oedipomidas oedipus</name>
    <dbReference type="NCBI Taxonomy" id="9490"/>
    <lineage>
        <taxon>Eukaryota</taxon>
        <taxon>Metazoa</taxon>
        <taxon>Chordata</taxon>
        <taxon>Craniata</taxon>
        <taxon>Vertebrata</taxon>
        <taxon>Euteleostomi</taxon>
        <taxon>Mammalia</taxon>
        <taxon>Eutheria</taxon>
        <taxon>Euarchontoglires</taxon>
        <taxon>Primates</taxon>
        <taxon>Haplorrhini</taxon>
        <taxon>Platyrrhini</taxon>
        <taxon>Cebidae</taxon>
        <taxon>Callitrichinae</taxon>
        <taxon>Saguinus</taxon>
    </lineage>
</organism>
<reference evidence="1 2" key="1">
    <citation type="submission" date="2023-05" db="EMBL/GenBank/DDBJ databases">
        <title>B98-5 Cell Line De Novo Hybrid Assembly: An Optical Mapping Approach.</title>
        <authorList>
            <person name="Kananen K."/>
            <person name="Auerbach J.A."/>
            <person name="Kautto E."/>
            <person name="Blachly J.S."/>
        </authorList>
    </citation>
    <scope>NUCLEOTIDE SEQUENCE [LARGE SCALE GENOMIC DNA]</scope>
    <source>
        <strain evidence="1">B95-8</strain>
        <tissue evidence="1">Cell line</tissue>
    </source>
</reference>
<proteinExistence type="predicted"/>
<evidence type="ECO:0000313" key="1">
    <source>
        <dbReference type="EMBL" id="KAK2119703.1"/>
    </source>
</evidence>
<protein>
    <submittedName>
        <fullName evidence="1">Uncharacterized protein</fullName>
    </submittedName>
</protein>
<dbReference type="EMBL" id="JASSZA010000001">
    <property type="protein sequence ID" value="KAK2119703.1"/>
    <property type="molecule type" value="Genomic_DNA"/>
</dbReference>
<accession>A0ABQ9WDK5</accession>
<comment type="caution">
    <text evidence="1">The sequence shown here is derived from an EMBL/GenBank/DDBJ whole genome shotgun (WGS) entry which is preliminary data.</text>
</comment>
<name>A0ABQ9WDK5_SAGOE</name>